<dbReference type="Pfam" id="PF00578">
    <property type="entry name" value="AhpC-TSA"/>
    <property type="match status" value="1"/>
</dbReference>
<comment type="caution">
    <text evidence="2">The sequence shown here is derived from an EMBL/GenBank/DDBJ whole genome shotgun (WGS) entry which is preliminary data.</text>
</comment>
<dbReference type="InterPro" id="IPR036249">
    <property type="entry name" value="Thioredoxin-like_sf"/>
</dbReference>
<proteinExistence type="predicted"/>
<dbReference type="SUPFAM" id="SSF52833">
    <property type="entry name" value="Thioredoxin-like"/>
    <property type="match status" value="1"/>
</dbReference>
<dbReference type="GO" id="GO:0016491">
    <property type="term" value="F:oxidoreductase activity"/>
    <property type="evidence" value="ECO:0007669"/>
    <property type="project" value="InterPro"/>
</dbReference>
<sequence>MSLVQSNMMELGTKAPEFSLPDTVSGKIISLSEIKSDVATVITFICNHCPFVHHINSKLVEVADTFQSHGVQFVAISSNDVNYYPQDGPDMMKRVAKSQGYTFPYLYDETQRVANAYQAECTPDFFVFDENLELVYRGRFDETRLGMDNATGKELSEALKALVHKSEVPTDQKPSIGCSIKWK</sequence>
<dbReference type="Gene3D" id="3.40.30.10">
    <property type="entry name" value="Glutaredoxin"/>
    <property type="match status" value="1"/>
</dbReference>
<dbReference type="CDD" id="cd02969">
    <property type="entry name" value="PRX_like1"/>
    <property type="match status" value="1"/>
</dbReference>
<accession>A0A504JKE0</accession>
<dbReference type="InterPro" id="IPR013766">
    <property type="entry name" value="Thioredoxin_domain"/>
</dbReference>
<evidence type="ECO:0000313" key="2">
    <source>
        <dbReference type="EMBL" id="TPN88815.1"/>
    </source>
</evidence>
<organism evidence="2 3">
    <name type="scientific">Aquimarina algicola</name>
    <dbReference type="NCBI Taxonomy" id="2589995"/>
    <lineage>
        <taxon>Bacteria</taxon>
        <taxon>Pseudomonadati</taxon>
        <taxon>Bacteroidota</taxon>
        <taxon>Flavobacteriia</taxon>
        <taxon>Flavobacteriales</taxon>
        <taxon>Flavobacteriaceae</taxon>
        <taxon>Aquimarina</taxon>
    </lineage>
</organism>
<dbReference type="PANTHER" id="PTHR43640">
    <property type="entry name" value="OS07G0260300 PROTEIN"/>
    <property type="match status" value="1"/>
</dbReference>
<dbReference type="OrthoDB" id="9809746at2"/>
<dbReference type="InterPro" id="IPR047262">
    <property type="entry name" value="PRX-like1"/>
</dbReference>
<evidence type="ECO:0000259" key="1">
    <source>
        <dbReference type="PROSITE" id="PS51352"/>
    </source>
</evidence>
<dbReference type="GO" id="GO:0016209">
    <property type="term" value="F:antioxidant activity"/>
    <property type="evidence" value="ECO:0007669"/>
    <property type="project" value="InterPro"/>
</dbReference>
<dbReference type="EMBL" id="VFWZ01000001">
    <property type="protein sequence ID" value="TPN88815.1"/>
    <property type="molecule type" value="Genomic_DNA"/>
</dbReference>
<dbReference type="PANTHER" id="PTHR43640:SF1">
    <property type="entry name" value="THIOREDOXIN-DEPENDENT PEROXIREDOXIN"/>
    <property type="match status" value="1"/>
</dbReference>
<dbReference type="PROSITE" id="PS51352">
    <property type="entry name" value="THIOREDOXIN_2"/>
    <property type="match status" value="1"/>
</dbReference>
<dbReference type="Proteomes" id="UP000315540">
    <property type="component" value="Unassembled WGS sequence"/>
</dbReference>
<dbReference type="InterPro" id="IPR000866">
    <property type="entry name" value="AhpC/TSA"/>
</dbReference>
<evidence type="ECO:0000313" key="3">
    <source>
        <dbReference type="Proteomes" id="UP000315540"/>
    </source>
</evidence>
<dbReference type="AlphaFoldDB" id="A0A504JKE0"/>
<reference evidence="2 3" key="1">
    <citation type="submission" date="2019-06" db="EMBL/GenBank/DDBJ databases">
        <authorList>
            <person name="Meng X."/>
        </authorList>
    </citation>
    <scope>NUCLEOTIDE SEQUENCE [LARGE SCALE GENOMIC DNA]</scope>
    <source>
        <strain evidence="2 3">M625</strain>
    </source>
</reference>
<gene>
    <name evidence="2" type="ORF">FHK87_00965</name>
</gene>
<dbReference type="RefSeq" id="WP_140588710.1">
    <property type="nucleotide sequence ID" value="NZ_VFWZ01000001.1"/>
</dbReference>
<protein>
    <submittedName>
        <fullName evidence="2">Thioredoxin family protein</fullName>
    </submittedName>
</protein>
<keyword evidence="3" id="KW-1185">Reference proteome</keyword>
<name>A0A504JKE0_9FLAO</name>
<feature type="domain" description="Thioredoxin" evidence="1">
    <location>
        <begin position="9"/>
        <end position="164"/>
    </location>
</feature>